<dbReference type="AlphaFoldDB" id="A0A1R1XJ17"/>
<comment type="caution">
    <text evidence="1">The sequence shown here is derived from an EMBL/GenBank/DDBJ whole genome shotgun (WGS) entry which is preliminary data.</text>
</comment>
<dbReference type="Proteomes" id="UP000187429">
    <property type="component" value="Unassembled WGS sequence"/>
</dbReference>
<proteinExistence type="predicted"/>
<reference evidence="2" key="1">
    <citation type="submission" date="2017-01" db="EMBL/GenBank/DDBJ databases">
        <authorList>
            <person name="Wang Y."/>
            <person name="White M."/>
            <person name="Kvist S."/>
            <person name="Moncalvo J.-M."/>
        </authorList>
    </citation>
    <scope>NUCLEOTIDE SEQUENCE [LARGE SCALE GENOMIC DNA]</scope>
    <source>
        <strain evidence="2">ID-206-W2</strain>
    </source>
</reference>
<evidence type="ECO:0000313" key="2">
    <source>
        <dbReference type="Proteomes" id="UP000187429"/>
    </source>
</evidence>
<protein>
    <submittedName>
        <fullName evidence="1">Uncharacterized protein</fullName>
    </submittedName>
</protein>
<dbReference type="OrthoDB" id="10458886at2759"/>
<organism evidence="1 2">
    <name type="scientific">Smittium culicis</name>
    <dbReference type="NCBI Taxonomy" id="133412"/>
    <lineage>
        <taxon>Eukaryota</taxon>
        <taxon>Fungi</taxon>
        <taxon>Fungi incertae sedis</taxon>
        <taxon>Zoopagomycota</taxon>
        <taxon>Kickxellomycotina</taxon>
        <taxon>Harpellomycetes</taxon>
        <taxon>Harpellales</taxon>
        <taxon>Legeriomycetaceae</taxon>
        <taxon>Smittium</taxon>
    </lineage>
</organism>
<dbReference type="EMBL" id="LSSM01004594">
    <property type="protein sequence ID" value="OMJ14573.1"/>
    <property type="molecule type" value="Genomic_DNA"/>
</dbReference>
<sequence>MREPIISTNPSTTTSAPLLEILQNASFPLQEFSQNSPIADHTPPTPLPLNQNHLPPKVLILSHSSLLSDDLSLCLSKIHPSLLPFFLIKHYPSFDSLIALLSLYHFIAQPPSNHQTSAFYVSTKYYPPVSTPLQQRNPIYNYYSLYYPPTFLLIFSYHH</sequence>
<accession>A0A1R1XJ17</accession>
<name>A0A1R1XJ17_9FUNG</name>
<keyword evidence="2" id="KW-1185">Reference proteome</keyword>
<gene>
    <name evidence="1" type="ORF">AYI69_g8551</name>
</gene>
<evidence type="ECO:0000313" key="1">
    <source>
        <dbReference type="EMBL" id="OMJ14573.1"/>
    </source>
</evidence>